<feature type="compositionally biased region" description="Basic and acidic residues" evidence="1">
    <location>
        <begin position="1"/>
        <end position="12"/>
    </location>
</feature>
<keyword evidence="3" id="KW-1185">Reference proteome</keyword>
<name>A0ABU6TX74_9FABA</name>
<protein>
    <submittedName>
        <fullName evidence="2">Uncharacterized protein</fullName>
    </submittedName>
</protein>
<organism evidence="2 3">
    <name type="scientific">Stylosanthes scabra</name>
    <dbReference type="NCBI Taxonomy" id="79078"/>
    <lineage>
        <taxon>Eukaryota</taxon>
        <taxon>Viridiplantae</taxon>
        <taxon>Streptophyta</taxon>
        <taxon>Embryophyta</taxon>
        <taxon>Tracheophyta</taxon>
        <taxon>Spermatophyta</taxon>
        <taxon>Magnoliopsida</taxon>
        <taxon>eudicotyledons</taxon>
        <taxon>Gunneridae</taxon>
        <taxon>Pentapetalae</taxon>
        <taxon>rosids</taxon>
        <taxon>fabids</taxon>
        <taxon>Fabales</taxon>
        <taxon>Fabaceae</taxon>
        <taxon>Papilionoideae</taxon>
        <taxon>50 kb inversion clade</taxon>
        <taxon>dalbergioids sensu lato</taxon>
        <taxon>Dalbergieae</taxon>
        <taxon>Pterocarpus clade</taxon>
        <taxon>Stylosanthes</taxon>
    </lineage>
</organism>
<evidence type="ECO:0000313" key="3">
    <source>
        <dbReference type="Proteomes" id="UP001341840"/>
    </source>
</evidence>
<dbReference type="EMBL" id="JASCZI010093798">
    <property type="protein sequence ID" value="MED6153496.1"/>
    <property type="molecule type" value="Genomic_DNA"/>
</dbReference>
<sequence>TRKRDRREEQSRKGRKGKRGEWCAGGAGCHPRCRQEREGRSERDREGETEHDAGREELRRHFVVAATIQSRSRLRRSCTRGRRRNGVVVTTVCGAASTAGFTLSAHAPSSIAASSIFHRRPLFHCFLFHRPLFHLPPPPQI</sequence>
<feature type="compositionally biased region" description="Basic and acidic residues" evidence="1">
    <location>
        <begin position="33"/>
        <end position="57"/>
    </location>
</feature>
<feature type="region of interest" description="Disordered" evidence="1">
    <location>
        <begin position="1"/>
        <end position="57"/>
    </location>
</feature>
<feature type="non-terminal residue" evidence="2">
    <location>
        <position position="1"/>
    </location>
</feature>
<comment type="caution">
    <text evidence="2">The sequence shown here is derived from an EMBL/GenBank/DDBJ whole genome shotgun (WGS) entry which is preliminary data.</text>
</comment>
<proteinExistence type="predicted"/>
<evidence type="ECO:0000313" key="2">
    <source>
        <dbReference type="EMBL" id="MED6153496.1"/>
    </source>
</evidence>
<dbReference type="Proteomes" id="UP001341840">
    <property type="component" value="Unassembled WGS sequence"/>
</dbReference>
<feature type="non-terminal residue" evidence="2">
    <location>
        <position position="141"/>
    </location>
</feature>
<reference evidence="2 3" key="1">
    <citation type="journal article" date="2023" name="Plants (Basel)">
        <title>Bridging the Gap: Combining Genomics and Transcriptomics Approaches to Understand Stylosanthes scabra, an Orphan Legume from the Brazilian Caatinga.</title>
        <authorList>
            <person name="Ferreira-Neto J.R.C."/>
            <person name="da Silva M.D."/>
            <person name="Binneck E."/>
            <person name="de Melo N.F."/>
            <person name="da Silva R.H."/>
            <person name="de Melo A.L.T.M."/>
            <person name="Pandolfi V."/>
            <person name="Bustamante F.O."/>
            <person name="Brasileiro-Vidal A.C."/>
            <person name="Benko-Iseppon A.M."/>
        </authorList>
    </citation>
    <scope>NUCLEOTIDE SEQUENCE [LARGE SCALE GENOMIC DNA]</scope>
    <source>
        <tissue evidence="2">Leaves</tissue>
    </source>
</reference>
<evidence type="ECO:0000256" key="1">
    <source>
        <dbReference type="SAM" id="MobiDB-lite"/>
    </source>
</evidence>
<gene>
    <name evidence="2" type="ORF">PIB30_102544</name>
</gene>
<accession>A0ABU6TX74</accession>